<dbReference type="WBParaSite" id="ES5_v2.g26662.t1">
    <property type="protein sequence ID" value="ES5_v2.g26662.t1"/>
    <property type="gene ID" value="ES5_v2.g26662"/>
</dbReference>
<evidence type="ECO:0000313" key="2">
    <source>
        <dbReference type="WBParaSite" id="ES5_v2.g26662.t1"/>
    </source>
</evidence>
<accession>A0AC34GAI9</accession>
<protein>
    <submittedName>
        <fullName evidence="2">Uncharacterized protein</fullName>
    </submittedName>
</protein>
<proteinExistence type="predicted"/>
<reference evidence="2" key="1">
    <citation type="submission" date="2022-11" db="UniProtKB">
        <authorList>
            <consortium name="WormBaseParasite"/>
        </authorList>
    </citation>
    <scope>IDENTIFICATION</scope>
</reference>
<dbReference type="Proteomes" id="UP000887579">
    <property type="component" value="Unplaced"/>
</dbReference>
<evidence type="ECO:0000313" key="1">
    <source>
        <dbReference type="Proteomes" id="UP000887579"/>
    </source>
</evidence>
<name>A0AC34GAI9_9BILA</name>
<sequence length="101" mass="11828">MTTTSVNINNNDDAMALQKQQQTKSIRHPCYFSPIQCLLTIPEDQMRTFVKTHNNVQKNVDTRFMSSLPQRNKVMSRVKQHDDRHNLFGAGLFRLSPFEKY</sequence>
<organism evidence="1 2">
    <name type="scientific">Panagrolaimus sp. ES5</name>
    <dbReference type="NCBI Taxonomy" id="591445"/>
    <lineage>
        <taxon>Eukaryota</taxon>
        <taxon>Metazoa</taxon>
        <taxon>Ecdysozoa</taxon>
        <taxon>Nematoda</taxon>
        <taxon>Chromadorea</taxon>
        <taxon>Rhabditida</taxon>
        <taxon>Tylenchina</taxon>
        <taxon>Panagrolaimomorpha</taxon>
        <taxon>Panagrolaimoidea</taxon>
        <taxon>Panagrolaimidae</taxon>
        <taxon>Panagrolaimus</taxon>
    </lineage>
</organism>